<dbReference type="Pfam" id="PF24255">
    <property type="entry name" value="DUF7456"/>
    <property type="match status" value="1"/>
</dbReference>
<dbReference type="EMBL" id="PP758914">
    <property type="protein sequence ID" value="XCH44098.1"/>
    <property type="molecule type" value="Genomic_DNA"/>
</dbReference>
<name>A0AAU8GTY2_9VIRU</name>
<dbReference type="Pfam" id="PF19905">
    <property type="entry name" value="DUF6378"/>
    <property type="match status" value="1"/>
</dbReference>
<protein>
    <recommendedName>
        <fullName evidence="1">DUF6378 domain-containing protein</fullName>
    </recommendedName>
</protein>
<feature type="domain" description="DUF6378" evidence="1">
    <location>
        <begin position="6"/>
        <end position="84"/>
    </location>
</feature>
<dbReference type="InterPro" id="IPR045958">
    <property type="entry name" value="DUF6378"/>
</dbReference>
<sequence>MSDESILEEAQRLIHGPRNKNYGHPRENFADISALFSAYLERPITDLDVANLMILVKVARVKGTGYHRDSYTDIAGYAGCAERIYEEPVEEDGQLALFDLPLPDDLIRNEDEDSLSWVDALNDITYSDGEDEDALVDLDEEEPVEDAELPVTPELTAKQWRLTDGSWELPGPVELPVDSMARPVHRGGRVSDYHDIHRSIETPQSGMSLHIDLDTVTYTSVTNAINALDDVYRSVRAELSLLAEKGTK</sequence>
<evidence type="ECO:0000259" key="1">
    <source>
        <dbReference type="Pfam" id="PF19905"/>
    </source>
</evidence>
<gene>
    <name evidence="2" type="primary">52</name>
    <name evidence="2" type="ORF">SEA_QTRLIFECRISIS_52</name>
</gene>
<evidence type="ECO:0000313" key="2">
    <source>
        <dbReference type="EMBL" id="XCH44098.1"/>
    </source>
</evidence>
<reference evidence="2" key="1">
    <citation type="submission" date="2024-05" db="EMBL/GenBank/DDBJ databases">
        <authorList>
            <person name="Hoffpauir A."/>
            <person name="Koss R."/>
            <person name="Kumar R."/>
            <person name="Plichta A."/>
            <person name="Hutchison K.W."/>
            <person name="Molloy S.D."/>
            <person name="Viland M.D."/>
            <person name="Lewis C.M."/>
            <person name="Garlena R.A."/>
            <person name="Russell D.A."/>
            <person name="Jacobs-Sera D."/>
            <person name="Hatfull G.F."/>
        </authorList>
    </citation>
    <scope>NUCLEOTIDE SEQUENCE</scope>
</reference>
<proteinExistence type="predicted"/>
<organism evidence="2">
    <name type="scientific">Mycobacterium phage QTRlifeCrisis</name>
    <dbReference type="NCBI Taxonomy" id="3136627"/>
    <lineage>
        <taxon>Viruses</taxon>
    </lineage>
</organism>
<dbReference type="InterPro" id="IPR055879">
    <property type="entry name" value="DUF7456"/>
</dbReference>
<accession>A0AAU8GTY2</accession>